<dbReference type="PROSITE" id="PS51882">
    <property type="entry name" value="G_ALPHA"/>
    <property type="match status" value="1"/>
</dbReference>
<reference evidence="9 11" key="2">
    <citation type="journal article" date="2013" name="Nature">
        <title>Insights into bilaterian evolution from three spiralian genomes.</title>
        <authorList>
            <person name="Simakov O."/>
            <person name="Marletaz F."/>
            <person name="Cho S.J."/>
            <person name="Edsinger-Gonzales E."/>
            <person name="Havlak P."/>
            <person name="Hellsten U."/>
            <person name="Kuo D.H."/>
            <person name="Larsson T."/>
            <person name="Lv J."/>
            <person name="Arendt D."/>
            <person name="Savage R."/>
            <person name="Osoegawa K."/>
            <person name="de Jong P."/>
            <person name="Grimwood J."/>
            <person name="Chapman J.A."/>
            <person name="Shapiro H."/>
            <person name="Aerts A."/>
            <person name="Otillar R.P."/>
            <person name="Terry A.Y."/>
            <person name="Boore J.L."/>
            <person name="Grigoriev I.V."/>
            <person name="Lindberg D.R."/>
            <person name="Seaver E.C."/>
            <person name="Weisblat D.A."/>
            <person name="Putnam N.H."/>
            <person name="Rokhsar D.S."/>
        </authorList>
    </citation>
    <scope>NUCLEOTIDE SEQUENCE</scope>
    <source>
        <strain evidence="9 11">I ESC-2004</strain>
    </source>
</reference>
<dbReference type="Gene3D" id="1.10.400.10">
    <property type="entry name" value="GI Alpha 1, domain 2-like"/>
    <property type="match status" value="1"/>
</dbReference>
<dbReference type="Gene3D" id="3.40.50.300">
    <property type="entry name" value="P-loop containing nucleotide triphosphate hydrolases"/>
    <property type="match status" value="1"/>
</dbReference>
<dbReference type="InterPro" id="IPR027417">
    <property type="entry name" value="P-loop_NTPase"/>
</dbReference>
<dbReference type="FunFam" id="3.40.50.300:FF:002307">
    <property type="entry name" value="Guanine nucleotide-binding protein G(k) subunit alpha"/>
    <property type="match status" value="1"/>
</dbReference>
<dbReference type="InterPro" id="IPR011025">
    <property type="entry name" value="GproteinA_insert"/>
</dbReference>
<keyword evidence="3 7" id="KW-0547">Nucleotide-binding</keyword>
<dbReference type="STRING" id="283909.R7U936"/>
<dbReference type="PANTHER" id="PTHR10218">
    <property type="entry name" value="GTP-BINDING PROTEIN ALPHA SUBUNIT"/>
    <property type="match status" value="1"/>
</dbReference>
<keyword evidence="5 7" id="KW-0342">GTP-binding</keyword>
<keyword evidence="6" id="KW-0807">Transducer</keyword>
<dbReference type="GO" id="GO:0046872">
    <property type="term" value="F:metal ion binding"/>
    <property type="evidence" value="ECO:0007669"/>
    <property type="project" value="UniProtKB-KW"/>
</dbReference>
<dbReference type="EMBL" id="AMQN01009959">
    <property type="status" value="NOT_ANNOTATED_CDS"/>
    <property type="molecule type" value="Genomic_DNA"/>
</dbReference>
<name>R7U936_CAPTE</name>
<dbReference type="SUPFAM" id="SSF52540">
    <property type="entry name" value="P-loop containing nucleoside triphosphate hydrolases"/>
    <property type="match status" value="1"/>
</dbReference>
<organism evidence="9">
    <name type="scientific">Capitella teleta</name>
    <name type="common">Polychaete worm</name>
    <dbReference type="NCBI Taxonomy" id="283909"/>
    <lineage>
        <taxon>Eukaryota</taxon>
        <taxon>Metazoa</taxon>
        <taxon>Spiralia</taxon>
        <taxon>Lophotrochozoa</taxon>
        <taxon>Annelida</taxon>
        <taxon>Polychaeta</taxon>
        <taxon>Sedentaria</taxon>
        <taxon>Scolecida</taxon>
        <taxon>Capitellidae</taxon>
        <taxon>Capitella</taxon>
    </lineage>
</organism>
<reference evidence="11" key="1">
    <citation type="submission" date="2012-12" db="EMBL/GenBank/DDBJ databases">
        <authorList>
            <person name="Hellsten U."/>
            <person name="Grimwood J."/>
            <person name="Chapman J.A."/>
            <person name="Shapiro H."/>
            <person name="Aerts A."/>
            <person name="Otillar R.P."/>
            <person name="Terry A.Y."/>
            <person name="Boore J.L."/>
            <person name="Simakov O."/>
            <person name="Marletaz F."/>
            <person name="Cho S.-J."/>
            <person name="Edsinger-Gonzales E."/>
            <person name="Havlak P."/>
            <person name="Kuo D.-H."/>
            <person name="Larsson T."/>
            <person name="Lv J."/>
            <person name="Arendt D."/>
            <person name="Savage R."/>
            <person name="Osoegawa K."/>
            <person name="de Jong P."/>
            <person name="Lindberg D.R."/>
            <person name="Seaver E.C."/>
            <person name="Weisblat D.A."/>
            <person name="Putnam N.H."/>
            <person name="Grigoriev I.V."/>
            <person name="Rokhsar D.S."/>
        </authorList>
    </citation>
    <scope>NUCLEOTIDE SEQUENCE</scope>
    <source>
        <strain evidence="11">I ESC-2004</strain>
    </source>
</reference>
<evidence type="ECO:0000256" key="6">
    <source>
        <dbReference type="ARBA" id="ARBA00023224"/>
    </source>
</evidence>
<feature type="binding site" evidence="8">
    <location>
        <position position="184"/>
    </location>
    <ligand>
        <name>Mg(2+)</name>
        <dbReference type="ChEBI" id="CHEBI:18420"/>
    </ligand>
</feature>
<keyword evidence="2 8" id="KW-0479">Metal-binding</keyword>
<feature type="binding site" evidence="7">
    <location>
        <begin position="45"/>
        <end position="50"/>
    </location>
    <ligand>
        <name>GTP</name>
        <dbReference type="ChEBI" id="CHEBI:37565"/>
    </ligand>
</feature>
<evidence type="ECO:0000256" key="3">
    <source>
        <dbReference type="ARBA" id="ARBA00022741"/>
    </source>
</evidence>
<dbReference type="GO" id="GO:0031683">
    <property type="term" value="F:G-protein beta/gamma-subunit complex binding"/>
    <property type="evidence" value="ECO:0007669"/>
    <property type="project" value="InterPro"/>
</dbReference>
<evidence type="ECO:0000256" key="1">
    <source>
        <dbReference type="ARBA" id="ARBA00011356"/>
    </source>
</evidence>
<dbReference type="SUPFAM" id="SSF47895">
    <property type="entry name" value="Transducin (alpha subunit), insertion domain"/>
    <property type="match status" value="1"/>
</dbReference>
<dbReference type="HOGENOM" id="CLU_014184_6_0_1"/>
<feature type="binding site" evidence="7">
    <location>
        <begin position="178"/>
        <end position="184"/>
    </location>
    <ligand>
        <name>GTP</name>
        <dbReference type="ChEBI" id="CHEBI:37565"/>
    </ligand>
</feature>
<dbReference type="GO" id="GO:0007188">
    <property type="term" value="P:adenylate cyclase-modulating G protein-coupled receptor signaling pathway"/>
    <property type="evidence" value="ECO:0007669"/>
    <property type="project" value="TreeGrafter"/>
</dbReference>
<evidence type="ECO:0000256" key="7">
    <source>
        <dbReference type="PIRSR" id="PIRSR601019-1"/>
    </source>
</evidence>
<dbReference type="PANTHER" id="PTHR10218:SF231">
    <property type="entry name" value="GUANINE NUCLEOTIDE BINDING PROTEIN (G PROTEIN) ALPHA V1"/>
    <property type="match status" value="1"/>
</dbReference>
<feature type="binding site" evidence="7">
    <location>
        <begin position="272"/>
        <end position="275"/>
    </location>
    <ligand>
        <name>GTP</name>
        <dbReference type="ChEBI" id="CHEBI:37565"/>
    </ligand>
</feature>
<dbReference type="SMART" id="SM00275">
    <property type="entry name" value="G_alpha"/>
    <property type="match status" value="1"/>
</dbReference>
<dbReference type="AlphaFoldDB" id="R7U936"/>
<dbReference type="EnsemblMetazoa" id="CapteT227716">
    <property type="protein sequence ID" value="CapteP227716"/>
    <property type="gene ID" value="CapteG227716"/>
</dbReference>
<evidence type="ECO:0000256" key="2">
    <source>
        <dbReference type="ARBA" id="ARBA00022723"/>
    </source>
</evidence>
<feature type="binding site" evidence="7">
    <location>
        <position position="332"/>
    </location>
    <ligand>
        <name>GTP</name>
        <dbReference type="ChEBI" id="CHEBI:37565"/>
    </ligand>
</feature>
<dbReference type="FunFam" id="1.10.400.10:FF:000007">
    <property type="entry name" value="Guanine nucleotide-binding protein subunit alpha"/>
    <property type="match status" value="1"/>
</dbReference>
<proteinExistence type="predicted"/>
<evidence type="ECO:0000313" key="10">
    <source>
        <dbReference type="EnsemblMetazoa" id="CapteP227716"/>
    </source>
</evidence>
<reference evidence="10" key="3">
    <citation type="submission" date="2015-06" db="UniProtKB">
        <authorList>
            <consortium name="EnsemblMetazoa"/>
        </authorList>
    </citation>
    <scope>IDENTIFICATION</scope>
</reference>
<dbReference type="CDD" id="cd00066">
    <property type="entry name" value="G-alpha"/>
    <property type="match status" value="1"/>
</dbReference>
<evidence type="ECO:0000313" key="11">
    <source>
        <dbReference type="Proteomes" id="UP000014760"/>
    </source>
</evidence>
<dbReference type="GO" id="GO:0005737">
    <property type="term" value="C:cytoplasm"/>
    <property type="evidence" value="ECO:0007669"/>
    <property type="project" value="UniProtKB-ARBA"/>
</dbReference>
<dbReference type="InterPro" id="IPR001019">
    <property type="entry name" value="Gprotein_alpha_su"/>
</dbReference>
<dbReference type="OrthoDB" id="5817230at2759"/>
<keyword evidence="11" id="KW-1185">Reference proteome</keyword>
<gene>
    <name evidence="9" type="ORF">CAPTEDRAFT_227716</name>
</gene>
<dbReference type="OMA" id="DDIVFRM"/>
<dbReference type="FunFam" id="3.40.50.300:FF:000692">
    <property type="entry name" value="Guanine nucleotide-binding protein subunit alpha"/>
    <property type="match status" value="1"/>
</dbReference>
<evidence type="ECO:0000313" key="9">
    <source>
        <dbReference type="EMBL" id="ELT99645.1"/>
    </source>
</evidence>
<feature type="binding site" evidence="8">
    <location>
        <position position="49"/>
    </location>
    <ligand>
        <name>Mg(2+)</name>
        <dbReference type="ChEBI" id="CHEBI:18420"/>
    </ligand>
</feature>
<feature type="binding site" evidence="7">
    <location>
        <begin position="153"/>
        <end position="154"/>
    </location>
    <ligand>
        <name>GTP</name>
        <dbReference type="ChEBI" id="CHEBI:37565"/>
    </ligand>
</feature>
<accession>R7U936</accession>
<dbReference type="GO" id="GO:0005834">
    <property type="term" value="C:heterotrimeric G-protein complex"/>
    <property type="evidence" value="ECO:0007669"/>
    <property type="project" value="TreeGrafter"/>
</dbReference>
<evidence type="ECO:0000256" key="4">
    <source>
        <dbReference type="ARBA" id="ARBA00022842"/>
    </source>
</evidence>
<dbReference type="Proteomes" id="UP000014760">
    <property type="component" value="Unassembled WGS sequence"/>
</dbReference>
<dbReference type="GO" id="GO:0003924">
    <property type="term" value="F:GTPase activity"/>
    <property type="evidence" value="ECO:0007669"/>
    <property type="project" value="InterPro"/>
</dbReference>
<feature type="binding site" evidence="7">
    <location>
        <begin position="203"/>
        <end position="207"/>
    </location>
    <ligand>
        <name>GTP</name>
        <dbReference type="ChEBI" id="CHEBI:37565"/>
    </ligand>
</feature>
<dbReference type="PRINTS" id="PR00318">
    <property type="entry name" value="GPROTEINA"/>
</dbReference>
<sequence length="360" mass="41606">MGSCLSYDFEDRKAQARSVEIDKQLMDMAHEDRRVIKLLLLGAGESGKSTLVKQMKIIYTSGFSENELMAFRPAVLDNLLFSMKFVLSGMGMLRINLERPYNRANAQIILSCQRCYDDHLIILPNVAVSLQSLWKDGGVRRAISRGYEFELNDSAIYYFENMHRLCSEKFVPTVTDVLRARVRTQGVIETCFKFRHCMFRMFDVGGQRSERRKWIHCFDNVHAIIFVAALSGYDMTLAEDPSINRLEESLRIFKQICSIPFFRRAILILFLNKMDLFTDKITRFNRHLKYYFHNFKGPIHEAQPAAEFIRDMFISHAIEAGKHHVYSHVTTATDTNQVQSVFCQVVEGIVQANLSQAQLL</sequence>
<dbReference type="GO" id="GO:0001664">
    <property type="term" value="F:G protein-coupled receptor binding"/>
    <property type="evidence" value="ECO:0007669"/>
    <property type="project" value="TreeGrafter"/>
</dbReference>
<dbReference type="EMBL" id="KB306678">
    <property type="protein sequence ID" value="ELT99645.1"/>
    <property type="molecule type" value="Genomic_DNA"/>
</dbReference>
<evidence type="ECO:0000256" key="5">
    <source>
        <dbReference type="ARBA" id="ARBA00023134"/>
    </source>
</evidence>
<dbReference type="Pfam" id="PF00503">
    <property type="entry name" value="G-alpha"/>
    <property type="match status" value="1"/>
</dbReference>
<dbReference type="GO" id="GO:0007010">
    <property type="term" value="P:cytoskeleton organization"/>
    <property type="evidence" value="ECO:0007669"/>
    <property type="project" value="UniProtKB-ARBA"/>
</dbReference>
<protein>
    <submittedName>
        <fullName evidence="9 10">Uncharacterized protein</fullName>
    </submittedName>
</protein>
<dbReference type="GO" id="GO:0005525">
    <property type="term" value="F:GTP binding"/>
    <property type="evidence" value="ECO:0007669"/>
    <property type="project" value="UniProtKB-KW"/>
</dbReference>
<comment type="subunit">
    <text evidence="1">G proteins are composed of 3 units; alpha, beta and gamma. The alpha chain contains the guanine nucleotide binding site.</text>
</comment>
<evidence type="ECO:0000256" key="8">
    <source>
        <dbReference type="PIRSR" id="PIRSR601019-2"/>
    </source>
</evidence>
<keyword evidence="4 8" id="KW-0460">Magnesium</keyword>